<dbReference type="Proteomes" id="UP000262882">
    <property type="component" value="Unassembled WGS sequence"/>
</dbReference>
<accession>A0A372GBW9</accession>
<evidence type="ECO:0000313" key="2">
    <source>
        <dbReference type="EMBL" id="RFS82908.1"/>
    </source>
</evidence>
<comment type="caution">
    <text evidence="2">The sequence shown here is derived from an EMBL/GenBank/DDBJ whole genome shotgun (WGS) entry which is preliminary data.</text>
</comment>
<gene>
    <name evidence="2" type="ORF">D0T12_25160</name>
</gene>
<reference evidence="2 3" key="1">
    <citation type="submission" date="2018-08" db="EMBL/GenBank/DDBJ databases">
        <title>Actinomadura spongicola sp. nov., isolated from marine sponge Leucetta chagosensis.</title>
        <authorList>
            <person name="Li L."/>
            <person name="Lin H.W."/>
        </authorList>
    </citation>
    <scope>NUCLEOTIDE SEQUENCE [LARGE SCALE GENOMIC DNA]</scope>
    <source>
        <strain evidence="2 3">LHW52907</strain>
    </source>
</reference>
<evidence type="ECO:0000313" key="3">
    <source>
        <dbReference type="Proteomes" id="UP000262882"/>
    </source>
</evidence>
<dbReference type="Pfam" id="PF09851">
    <property type="entry name" value="SHOCT"/>
    <property type="match status" value="1"/>
</dbReference>
<dbReference type="InterPro" id="IPR018649">
    <property type="entry name" value="SHOCT"/>
</dbReference>
<evidence type="ECO:0000259" key="1">
    <source>
        <dbReference type="Pfam" id="PF09851"/>
    </source>
</evidence>
<name>A0A372GBW9_9ACTN</name>
<feature type="domain" description="SHOCT" evidence="1">
    <location>
        <begin position="147"/>
        <end position="172"/>
    </location>
</feature>
<keyword evidence="3" id="KW-1185">Reference proteome</keyword>
<dbReference type="EMBL" id="QVNQ01000008">
    <property type="protein sequence ID" value="RFS82908.1"/>
    <property type="molecule type" value="Genomic_DNA"/>
</dbReference>
<sequence length="175" mass="19860">MSNTHTDRFLISVPNPIVRLVGFDGAVDLRGDVLRFTWGLEANPRKRMRLHRSTLAINNIQSTTWMDWRNDPDKIGYLRFQPVGTQRLKHQTVDATTVLLETDEQFAEAIVFAATVLERKQLKKVLPPSAKKTDNALASPPDAAELLRKLGELRDAGILTDDEFQAKKKEILDRL</sequence>
<protein>
    <submittedName>
        <fullName evidence="2">SHOCT domain-containing protein</fullName>
    </submittedName>
</protein>
<dbReference type="AlphaFoldDB" id="A0A372GBW9"/>
<proteinExistence type="predicted"/>
<organism evidence="2 3">
    <name type="scientific">Actinomadura spongiicola</name>
    <dbReference type="NCBI Taxonomy" id="2303421"/>
    <lineage>
        <taxon>Bacteria</taxon>
        <taxon>Bacillati</taxon>
        <taxon>Actinomycetota</taxon>
        <taxon>Actinomycetes</taxon>
        <taxon>Streptosporangiales</taxon>
        <taxon>Thermomonosporaceae</taxon>
        <taxon>Actinomadura</taxon>
    </lineage>
</organism>